<accession>A0A6J5TXC8</accession>
<dbReference type="Proteomes" id="UP000507222">
    <property type="component" value="Unassembled WGS sequence"/>
</dbReference>
<evidence type="ECO:0000313" key="1">
    <source>
        <dbReference type="EMBL" id="CAB4268746.1"/>
    </source>
</evidence>
<gene>
    <name evidence="1" type="ORF">CURHAP_LOCUS12947</name>
</gene>
<sequence>MIISTILKKNNGWHNHIVFNGNPTISKENNSQRNSVVFFEGNRSMRTSSSTPLKIKSKNDKVRKNCIDVSVKKENGMLKSKKWRVKKSVMKSSGQSRDVEATQVNYVSIANDNPTENEEHEIWTPDNEPVEFIDNV</sequence>
<evidence type="ECO:0000313" key="2">
    <source>
        <dbReference type="Proteomes" id="UP000507222"/>
    </source>
</evidence>
<name>A0A6J5TXC8_PRUAR</name>
<reference evidence="1 2" key="1">
    <citation type="submission" date="2020-05" db="EMBL/GenBank/DDBJ databases">
        <authorList>
            <person name="Campoy J."/>
            <person name="Schneeberger K."/>
            <person name="Spophaly S."/>
        </authorList>
    </citation>
    <scope>NUCLEOTIDE SEQUENCE [LARGE SCALE GENOMIC DNA]</scope>
    <source>
        <strain evidence="1">PruArmRojPasFocal</strain>
    </source>
</reference>
<dbReference type="EMBL" id="CAEKDK010000002">
    <property type="protein sequence ID" value="CAB4268746.1"/>
    <property type="molecule type" value="Genomic_DNA"/>
</dbReference>
<organism evidence="1 2">
    <name type="scientific">Prunus armeniaca</name>
    <name type="common">Apricot</name>
    <name type="synonym">Armeniaca vulgaris</name>
    <dbReference type="NCBI Taxonomy" id="36596"/>
    <lineage>
        <taxon>Eukaryota</taxon>
        <taxon>Viridiplantae</taxon>
        <taxon>Streptophyta</taxon>
        <taxon>Embryophyta</taxon>
        <taxon>Tracheophyta</taxon>
        <taxon>Spermatophyta</taxon>
        <taxon>Magnoliopsida</taxon>
        <taxon>eudicotyledons</taxon>
        <taxon>Gunneridae</taxon>
        <taxon>Pentapetalae</taxon>
        <taxon>rosids</taxon>
        <taxon>fabids</taxon>
        <taxon>Rosales</taxon>
        <taxon>Rosaceae</taxon>
        <taxon>Amygdaloideae</taxon>
        <taxon>Amygdaleae</taxon>
        <taxon>Prunus</taxon>
    </lineage>
</organism>
<protein>
    <submittedName>
        <fullName evidence="1">Uncharacterized protein</fullName>
    </submittedName>
</protein>
<proteinExistence type="predicted"/>
<dbReference type="AlphaFoldDB" id="A0A6J5TXC8"/>